<organism evidence="1 2">
    <name type="scientific">Desulfosarcina ovata subsp. sediminis</name>
    <dbReference type="NCBI Taxonomy" id="885957"/>
    <lineage>
        <taxon>Bacteria</taxon>
        <taxon>Pseudomonadati</taxon>
        <taxon>Thermodesulfobacteriota</taxon>
        <taxon>Desulfobacteria</taxon>
        <taxon>Desulfobacterales</taxon>
        <taxon>Desulfosarcinaceae</taxon>
        <taxon>Desulfosarcina</taxon>
    </lineage>
</organism>
<reference evidence="1 2" key="1">
    <citation type="submission" date="2019-11" db="EMBL/GenBank/DDBJ databases">
        <title>Comparative genomics of hydrocarbon-degrading Desulfosarcina strains.</title>
        <authorList>
            <person name="Watanabe M."/>
            <person name="Kojima H."/>
            <person name="Fukui M."/>
        </authorList>
    </citation>
    <scope>NUCLEOTIDE SEQUENCE [LARGE SCALE GENOMIC DNA]</scope>
    <source>
        <strain evidence="1 2">28bB2T</strain>
    </source>
</reference>
<evidence type="ECO:0000313" key="1">
    <source>
        <dbReference type="EMBL" id="BBO85784.1"/>
    </source>
</evidence>
<accession>A0A5K8A066</accession>
<evidence type="ECO:0008006" key="3">
    <source>
        <dbReference type="Google" id="ProtNLM"/>
    </source>
</evidence>
<gene>
    <name evidence="1" type="ORF">DSCO28_63500</name>
</gene>
<proteinExistence type="predicted"/>
<dbReference type="EMBL" id="AP021876">
    <property type="protein sequence ID" value="BBO85784.1"/>
    <property type="molecule type" value="Genomic_DNA"/>
</dbReference>
<dbReference type="AlphaFoldDB" id="A0A5K8A066"/>
<dbReference type="KEGG" id="dov:DSCO28_63500"/>
<sequence length="95" mass="11475">MTLIFFSYPFIIWRTIIVDDGFITIYKRFYKPIRINIKKSIEQIYIEKNNMDLIVFKIHGNYIHISPRNYTRGDELSKYIAAYVKKKSVYINIKS</sequence>
<name>A0A5K8A066_9BACT</name>
<dbReference type="Proteomes" id="UP000425960">
    <property type="component" value="Chromosome"/>
</dbReference>
<evidence type="ECO:0000313" key="2">
    <source>
        <dbReference type="Proteomes" id="UP000425960"/>
    </source>
</evidence>
<protein>
    <recommendedName>
        <fullName evidence="3">YcxB-like protein domain-containing protein</fullName>
    </recommendedName>
</protein>